<evidence type="ECO:0000313" key="3">
    <source>
        <dbReference type="Proteomes" id="UP000187059"/>
    </source>
</evidence>
<dbReference type="Gene3D" id="3.90.1640.20">
    <property type="entry name" value="TON_0340"/>
    <property type="match status" value="1"/>
</dbReference>
<reference evidence="2 3" key="1">
    <citation type="submission" date="2016-04" db="EMBL/GenBank/DDBJ databases">
        <title>Deep-sea bacteria in the southern Pacific.</title>
        <authorList>
            <person name="Tang K."/>
        </authorList>
    </citation>
    <scope>NUCLEOTIDE SEQUENCE [LARGE SCALE GENOMIC DNA]</scope>
    <source>
        <strain evidence="2 3">JLT2014</strain>
        <plasmid evidence="3">ppaby1</plasmid>
    </source>
</reference>
<dbReference type="OrthoDB" id="1668885at2"/>
<dbReference type="PANTHER" id="PTHR32022:SF10">
    <property type="entry name" value="D-GLUTAMATE CYCLASE, MITOCHONDRIAL"/>
    <property type="match status" value="1"/>
</dbReference>
<dbReference type="Proteomes" id="UP000187059">
    <property type="component" value="Plasmid pPABY1"/>
</dbReference>
<sequence>MTDTFTPDLDLAYAVADSADRLVSVQVFMSGGSAELTGANITRELYDAARAGRAEPLIYSAAKELLDRIKPRDTVVFCTGFFDPPSMIDEMDGPLGCVALARMLCVTLDITPVFLTEVANMERMAGLAASLGLEVLDYELARTTPFKAAVMPLPIDHERAKAEAERLCAECAPAAMIAIEKPAPCPRGRYHTGKGLDVTDTVGKVDHVFAEARSRGILTIGIGDGGNEVGMGAILDDILRVVPTGDVIGTPVETDLLVVAAIANWGAYAIGATIAAALHMPEAIHSLEEERRLTGTAASLGFIDPATGLANGWTDGTPPVCSEAILELLRQMVLLRLGRMNPQNPLQIPKKWAERHDPNTTVALWADHLARKEAAYFAGLSD</sequence>
<name>A0A1P8UNA4_9RHOB</name>
<gene>
    <name evidence="2" type="ORF">Ga0080574_TMP528</name>
</gene>
<evidence type="ECO:0000313" key="2">
    <source>
        <dbReference type="EMBL" id="APZ50862.1"/>
    </source>
</evidence>
<organism evidence="2 3">
    <name type="scientific">Salipiger abyssi</name>
    <dbReference type="NCBI Taxonomy" id="1250539"/>
    <lineage>
        <taxon>Bacteria</taxon>
        <taxon>Pseudomonadati</taxon>
        <taxon>Pseudomonadota</taxon>
        <taxon>Alphaproteobacteria</taxon>
        <taxon>Rhodobacterales</taxon>
        <taxon>Roseobacteraceae</taxon>
        <taxon>Salipiger</taxon>
    </lineage>
</organism>
<dbReference type="Pfam" id="PF14336">
    <property type="entry name" value="GLUCM-like_C"/>
    <property type="match status" value="1"/>
</dbReference>
<dbReference type="KEGG" id="paby:Ga0080574_TMP528"/>
<protein>
    <submittedName>
        <fullName evidence="2">Putative DUF4392 protein</fullName>
    </submittedName>
</protein>
<geneLocation type="plasmid" evidence="3">
    <name>ppaby1</name>
</geneLocation>
<proteinExistence type="predicted"/>
<dbReference type="PANTHER" id="PTHR32022">
    <property type="entry name" value="D-GLUTAMATE CYCLASE, MITOCHONDRIAL"/>
    <property type="match status" value="1"/>
</dbReference>
<keyword evidence="2" id="KW-0614">Plasmid</keyword>
<dbReference type="RefSeq" id="WP_076695056.1">
    <property type="nucleotide sequence ID" value="NZ_CP015091.1"/>
</dbReference>
<feature type="domain" description="D-glutamate cyclase-like C-terminal" evidence="1">
    <location>
        <begin position="67"/>
        <end position="327"/>
    </location>
</feature>
<accession>A0A1P8UNA4</accession>
<dbReference type="InterPro" id="IPR025504">
    <property type="entry name" value="GLUCM_C"/>
</dbReference>
<keyword evidence="3" id="KW-1185">Reference proteome</keyword>
<dbReference type="AlphaFoldDB" id="A0A1P8UNA4"/>
<dbReference type="EMBL" id="CP015091">
    <property type="protein sequence ID" value="APZ50862.1"/>
    <property type="molecule type" value="Genomic_DNA"/>
</dbReference>
<evidence type="ECO:0000259" key="1">
    <source>
        <dbReference type="Pfam" id="PF14336"/>
    </source>
</evidence>